<protein>
    <recommendedName>
        <fullName evidence="3">RNA-directed DNA polymerase, eukaryota, Reverse transcriptase zinc-binding domain protein</fullName>
    </recommendedName>
</protein>
<dbReference type="OrthoDB" id="696485at2759"/>
<reference evidence="1 2" key="1">
    <citation type="journal article" date="2018" name="Mol. Plant">
        <title>The genome of Artemisia annua provides insight into the evolution of Asteraceae family and artemisinin biosynthesis.</title>
        <authorList>
            <person name="Shen Q."/>
            <person name="Zhang L."/>
            <person name="Liao Z."/>
            <person name="Wang S."/>
            <person name="Yan T."/>
            <person name="Shi P."/>
            <person name="Liu M."/>
            <person name="Fu X."/>
            <person name="Pan Q."/>
            <person name="Wang Y."/>
            <person name="Lv Z."/>
            <person name="Lu X."/>
            <person name="Zhang F."/>
            <person name="Jiang W."/>
            <person name="Ma Y."/>
            <person name="Chen M."/>
            <person name="Hao X."/>
            <person name="Li L."/>
            <person name="Tang Y."/>
            <person name="Lv G."/>
            <person name="Zhou Y."/>
            <person name="Sun X."/>
            <person name="Brodelius P.E."/>
            <person name="Rose J.K.C."/>
            <person name="Tang K."/>
        </authorList>
    </citation>
    <scope>NUCLEOTIDE SEQUENCE [LARGE SCALE GENOMIC DNA]</scope>
    <source>
        <strain evidence="2">cv. Huhao1</strain>
        <tissue evidence="1">Leaf</tissue>
    </source>
</reference>
<proteinExistence type="predicted"/>
<evidence type="ECO:0008006" key="3">
    <source>
        <dbReference type="Google" id="ProtNLM"/>
    </source>
</evidence>
<dbReference type="PANTHER" id="PTHR36617">
    <property type="entry name" value="PROTEIN, PUTATIVE-RELATED"/>
    <property type="match status" value="1"/>
</dbReference>
<sequence>MHKQNIVGYSTVKNAIGNRNATRFWTDVWVGTRSLNERFPCVYAMESDKQCMVGDRWVDEQWRRNWHRRMPDSSLTSHQYIDMQQSLQYLELSDHGDTWECTLQQDGSFVVACIVSILTKKFFIQEIQTRWNNLVPIKRIFRLDQPVFEVMADVFNWIDAINIRQKAIGFLEVIFISVMWVMWQYRNNVIFEAMKMKKSIIFDRIVFEWFSSRAEEKMFIIIGLSCYTAQNDYL</sequence>
<dbReference type="AlphaFoldDB" id="A0A2U1L2C9"/>
<dbReference type="EMBL" id="PKPP01011984">
    <property type="protein sequence ID" value="PWA43169.1"/>
    <property type="molecule type" value="Genomic_DNA"/>
</dbReference>
<keyword evidence="2" id="KW-1185">Reference proteome</keyword>
<evidence type="ECO:0000313" key="2">
    <source>
        <dbReference type="Proteomes" id="UP000245207"/>
    </source>
</evidence>
<name>A0A2U1L2C9_ARTAN</name>
<comment type="caution">
    <text evidence="1">The sequence shown here is derived from an EMBL/GenBank/DDBJ whole genome shotgun (WGS) entry which is preliminary data.</text>
</comment>
<evidence type="ECO:0000313" key="1">
    <source>
        <dbReference type="EMBL" id="PWA43169.1"/>
    </source>
</evidence>
<dbReference type="PANTHER" id="PTHR36617:SF15">
    <property type="entry name" value="REVERSE TRANSCRIPTASE ZINC-BINDING DOMAIN-CONTAINING PROTEIN"/>
    <property type="match status" value="1"/>
</dbReference>
<accession>A0A2U1L2C9</accession>
<organism evidence="1 2">
    <name type="scientific">Artemisia annua</name>
    <name type="common">Sweet wormwood</name>
    <dbReference type="NCBI Taxonomy" id="35608"/>
    <lineage>
        <taxon>Eukaryota</taxon>
        <taxon>Viridiplantae</taxon>
        <taxon>Streptophyta</taxon>
        <taxon>Embryophyta</taxon>
        <taxon>Tracheophyta</taxon>
        <taxon>Spermatophyta</taxon>
        <taxon>Magnoliopsida</taxon>
        <taxon>eudicotyledons</taxon>
        <taxon>Gunneridae</taxon>
        <taxon>Pentapetalae</taxon>
        <taxon>asterids</taxon>
        <taxon>campanulids</taxon>
        <taxon>Asterales</taxon>
        <taxon>Asteraceae</taxon>
        <taxon>Asteroideae</taxon>
        <taxon>Anthemideae</taxon>
        <taxon>Artemisiinae</taxon>
        <taxon>Artemisia</taxon>
    </lineage>
</organism>
<gene>
    <name evidence="1" type="ORF">CTI12_AA538290</name>
</gene>
<dbReference type="Proteomes" id="UP000245207">
    <property type="component" value="Unassembled WGS sequence"/>
</dbReference>